<dbReference type="EMBL" id="MKKK01000067">
    <property type="protein sequence ID" value="OEY92219.1"/>
    <property type="molecule type" value="Genomic_DNA"/>
</dbReference>
<evidence type="ECO:0000256" key="1">
    <source>
        <dbReference type="ARBA" id="ARBA00006594"/>
    </source>
</evidence>
<dbReference type="InterPro" id="IPR050953">
    <property type="entry name" value="N4_N6_ade-DNA_methylase"/>
</dbReference>
<keyword evidence="3 7" id="KW-0489">Methyltransferase</keyword>
<gene>
    <name evidence="7" type="ORF">BJI46_05560</name>
</gene>
<dbReference type="Proteomes" id="UP000185895">
    <property type="component" value="Unassembled WGS sequence"/>
</dbReference>
<dbReference type="PANTHER" id="PTHR33841:SF1">
    <property type="entry name" value="DNA METHYLTRANSFERASE A"/>
    <property type="match status" value="1"/>
</dbReference>
<reference evidence="7 8" key="1">
    <citation type="submission" date="2016-09" db="EMBL/GenBank/DDBJ databases">
        <authorList>
            <person name="Capua I."/>
            <person name="De Benedictis P."/>
            <person name="Joannis T."/>
            <person name="Lombin L.H."/>
            <person name="Cattoli G."/>
        </authorList>
    </citation>
    <scope>NUCLEOTIDE SEQUENCE [LARGE SCALE GENOMIC DNA]</scope>
    <source>
        <strain evidence="7 8">ANC 4671</strain>
    </source>
</reference>
<dbReference type="OrthoDB" id="9784823at2"/>
<comment type="similarity">
    <text evidence="1">Belongs to the N(4)/N(6)-methyltransferase family.</text>
</comment>
<evidence type="ECO:0000313" key="8">
    <source>
        <dbReference type="Proteomes" id="UP000185895"/>
    </source>
</evidence>
<dbReference type="Pfam" id="PF02384">
    <property type="entry name" value="N6_Mtase"/>
    <property type="match status" value="1"/>
</dbReference>
<dbReference type="AlphaFoldDB" id="A0A1E7QYT1"/>
<protein>
    <recommendedName>
        <fullName evidence="2">site-specific DNA-methyltransferase (adenine-specific)</fullName>
        <ecNumber evidence="2">2.1.1.72</ecNumber>
    </recommendedName>
</protein>
<dbReference type="RefSeq" id="WP_070070815.1">
    <property type="nucleotide sequence ID" value="NZ_MKKK01000067.1"/>
</dbReference>
<evidence type="ECO:0000256" key="4">
    <source>
        <dbReference type="ARBA" id="ARBA00022679"/>
    </source>
</evidence>
<comment type="catalytic activity">
    <reaction evidence="5">
        <text>a 2'-deoxyadenosine in DNA + S-adenosyl-L-methionine = an N(6)-methyl-2'-deoxyadenosine in DNA + S-adenosyl-L-homocysteine + H(+)</text>
        <dbReference type="Rhea" id="RHEA:15197"/>
        <dbReference type="Rhea" id="RHEA-COMP:12418"/>
        <dbReference type="Rhea" id="RHEA-COMP:12419"/>
        <dbReference type="ChEBI" id="CHEBI:15378"/>
        <dbReference type="ChEBI" id="CHEBI:57856"/>
        <dbReference type="ChEBI" id="CHEBI:59789"/>
        <dbReference type="ChEBI" id="CHEBI:90615"/>
        <dbReference type="ChEBI" id="CHEBI:90616"/>
        <dbReference type="EC" id="2.1.1.72"/>
    </reaction>
</comment>
<dbReference type="PRINTS" id="PR00507">
    <property type="entry name" value="N12N6MTFRASE"/>
</dbReference>
<dbReference type="InterPro" id="IPR003356">
    <property type="entry name" value="DNA_methylase_A-5"/>
</dbReference>
<dbReference type="STRING" id="1262585.BJI46_05560"/>
<organism evidence="7 8">
    <name type="scientific">Acinetobacter qingfengensis</name>
    <dbReference type="NCBI Taxonomy" id="1262585"/>
    <lineage>
        <taxon>Bacteria</taxon>
        <taxon>Pseudomonadati</taxon>
        <taxon>Pseudomonadota</taxon>
        <taxon>Gammaproteobacteria</taxon>
        <taxon>Moraxellales</taxon>
        <taxon>Moraxellaceae</taxon>
        <taxon>Acinetobacter</taxon>
    </lineage>
</organism>
<dbReference type="Gene3D" id="3.40.50.150">
    <property type="entry name" value="Vaccinia Virus protein VP39"/>
    <property type="match status" value="1"/>
</dbReference>
<dbReference type="GO" id="GO:0009007">
    <property type="term" value="F:site-specific DNA-methyltransferase (adenine-specific) activity"/>
    <property type="evidence" value="ECO:0007669"/>
    <property type="project" value="UniProtKB-EC"/>
</dbReference>
<keyword evidence="8" id="KW-1185">Reference proteome</keyword>
<dbReference type="EC" id="2.1.1.72" evidence="2"/>
<evidence type="ECO:0000256" key="3">
    <source>
        <dbReference type="ARBA" id="ARBA00022603"/>
    </source>
</evidence>
<sequence>MNQLYQHNNDLKDIIENVHIEVLKSAVDLDSIDLVLREYLSLEEMREAGSFFTGQNLATKLIKSFNEAITLDSVVLDPTCGAGNLLIECSRMLGVQKNLSSTLQSWGKVLQGYDLHSSFVEATKLRLVIEALNRGVKKDCSVEQALSYFTHIQVKDTLLVCADELKEVTHVVLNPPFSSWASPQVHYWKKGKVNAAGLIMDHYLRNLPKGCLISVILPDVLRSGSRYEKFRQYCSSQYEAQCSIWGRFNKKTDVDVFLLVGKLKSQIDDISIQWQEHENDHNGILSDYFDVSVGPLVAYRDPLIGNEYAYFHSKNTIAWAVLDTAVEKRNFKGRVIQPPCVLVKRTSSPSDKYRATATIIDLQEPIAVENHLMVVKPKSNSLQDCKKLMKILQSKETNEFLNKAIRLRHLTVKVLKDIPYH</sequence>
<dbReference type="PANTHER" id="PTHR33841">
    <property type="entry name" value="DNA METHYLTRANSFERASE YEEA-RELATED"/>
    <property type="match status" value="1"/>
</dbReference>
<proteinExistence type="inferred from homology"/>
<evidence type="ECO:0000256" key="2">
    <source>
        <dbReference type="ARBA" id="ARBA00011900"/>
    </source>
</evidence>
<comment type="caution">
    <text evidence="7">The sequence shown here is derived from an EMBL/GenBank/DDBJ whole genome shotgun (WGS) entry which is preliminary data.</text>
</comment>
<dbReference type="GO" id="GO:0032259">
    <property type="term" value="P:methylation"/>
    <property type="evidence" value="ECO:0007669"/>
    <property type="project" value="UniProtKB-KW"/>
</dbReference>
<evidence type="ECO:0000256" key="5">
    <source>
        <dbReference type="ARBA" id="ARBA00047942"/>
    </source>
</evidence>
<dbReference type="GO" id="GO:0008170">
    <property type="term" value="F:N-methyltransferase activity"/>
    <property type="evidence" value="ECO:0007669"/>
    <property type="project" value="InterPro"/>
</dbReference>
<dbReference type="GO" id="GO:0003677">
    <property type="term" value="F:DNA binding"/>
    <property type="evidence" value="ECO:0007669"/>
    <property type="project" value="InterPro"/>
</dbReference>
<name>A0A1E7QYT1_9GAMM</name>
<dbReference type="InterPro" id="IPR029063">
    <property type="entry name" value="SAM-dependent_MTases_sf"/>
</dbReference>
<evidence type="ECO:0000259" key="6">
    <source>
        <dbReference type="Pfam" id="PF02384"/>
    </source>
</evidence>
<dbReference type="SUPFAM" id="SSF53335">
    <property type="entry name" value="S-adenosyl-L-methionine-dependent methyltransferases"/>
    <property type="match status" value="1"/>
</dbReference>
<evidence type="ECO:0000313" key="7">
    <source>
        <dbReference type="EMBL" id="OEY92219.1"/>
    </source>
</evidence>
<feature type="domain" description="DNA methylase adenine-specific" evidence="6">
    <location>
        <begin position="41"/>
        <end position="232"/>
    </location>
</feature>
<keyword evidence="4" id="KW-0808">Transferase</keyword>
<accession>A0A1E7QYT1</accession>